<name>A0ABW2UDJ5_9BACT</name>
<dbReference type="EMBL" id="JBHTEK010000004">
    <property type="protein sequence ID" value="MFC7670891.1"/>
    <property type="molecule type" value="Genomic_DNA"/>
</dbReference>
<dbReference type="RefSeq" id="WP_380206665.1">
    <property type="nucleotide sequence ID" value="NZ_JBHTEK010000004.1"/>
</dbReference>
<proteinExistence type="predicted"/>
<organism evidence="1 2">
    <name type="scientific">Hymenobacter humi</name>
    <dbReference type="NCBI Taxonomy" id="1411620"/>
    <lineage>
        <taxon>Bacteria</taxon>
        <taxon>Pseudomonadati</taxon>
        <taxon>Bacteroidota</taxon>
        <taxon>Cytophagia</taxon>
        <taxon>Cytophagales</taxon>
        <taxon>Hymenobacteraceae</taxon>
        <taxon>Hymenobacter</taxon>
    </lineage>
</organism>
<keyword evidence="2" id="KW-1185">Reference proteome</keyword>
<reference evidence="2" key="1">
    <citation type="journal article" date="2019" name="Int. J. Syst. Evol. Microbiol.">
        <title>The Global Catalogue of Microorganisms (GCM) 10K type strain sequencing project: providing services to taxonomists for standard genome sequencing and annotation.</title>
        <authorList>
            <consortium name="The Broad Institute Genomics Platform"/>
            <consortium name="The Broad Institute Genome Sequencing Center for Infectious Disease"/>
            <person name="Wu L."/>
            <person name="Ma J."/>
        </authorList>
    </citation>
    <scope>NUCLEOTIDE SEQUENCE [LARGE SCALE GENOMIC DNA]</scope>
    <source>
        <strain evidence="2">JCM 19635</strain>
    </source>
</reference>
<evidence type="ECO:0000313" key="2">
    <source>
        <dbReference type="Proteomes" id="UP001596513"/>
    </source>
</evidence>
<sequence>MTELAGPPEAPTAVVVKALPGPTDALLHAWDAWADLGASPPGPPLVIYVAVASPQGEAAQRVDPSGPWRWPATRLATTTTSYTNNWPVSTMLTTCRSSTSCLLPRNRPLSRCSTTWAAGRNGPA</sequence>
<dbReference type="Proteomes" id="UP001596513">
    <property type="component" value="Unassembled WGS sequence"/>
</dbReference>
<protein>
    <submittedName>
        <fullName evidence="1">Uncharacterized protein</fullName>
    </submittedName>
</protein>
<gene>
    <name evidence="1" type="ORF">ACFQT0_28505</name>
</gene>
<comment type="caution">
    <text evidence="1">The sequence shown here is derived from an EMBL/GenBank/DDBJ whole genome shotgun (WGS) entry which is preliminary data.</text>
</comment>
<accession>A0ABW2UDJ5</accession>
<evidence type="ECO:0000313" key="1">
    <source>
        <dbReference type="EMBL" id="MFC7670891.1"/>
    </source>
</evidence>